<keyword evidence="2" id="KW-1185">Reference proteome</keyword>
<dbReference type="EMBL" id="BMNA01000017">
    <property type="protein sequence ID" value="GGM17296.1"/>
    <property type="molecule type" value="Genomic_DNA"/>
</dbReference>
<dbReference type="Proteomes" id="UP000655208">
    <property type="component" value="Unassembled WGS sequence"/>
</dbReference>
<gene>
    <name evidence="1" type="ORF">GCM10011594_41680</name>
</gene>
<sequence>MISIFTAGGVPGRGVLCRTGWGGLDPVEAVAPVEGPLPYVQLQAMPPHPRSVAGENFVWGAVPPDVRLLVFAFRAGGTPRAVPGTYPGTSLGNGWRSFVAVVGDGDVDKRMVVTAYNGTGAVVGTRTLQPPNR</sequence>
<name>A0A917TBB6_9ACTN</name>
<dbReference type="RefSeq" id="WP_188944789.1">
    <property type="nucleotide sequence ID" value="NZ_BMNA01000017.1"/>
</dbReference>
<dbReference type="AlphaFoldDB" id="A0A917TBB6"/>
<evidence type="ECO:0000313" key="2">
    <source>
        <dbReference type="Proteomes" id="UP000655208"/>
    </source>
</evidence>
<reference evidence="1" key="2">
    <citation type="submission" date="2020-09" db="EMBL/GenBank/DDBJ databases">
        <authorList>
            <person name="Sun Q."/>
            <person name="Zhou Y."/>
        </authorList>
    </citation>
    <scope>NUCLEOTIDE SEQUENCE</scope>
    <source>
        <strain evidence="1">CGMCC 4.7308</strain>
    </source>
</reference>
<organism evidence="1 2">
    <name type="scientific">Nakamurella endophytica</name>
    <dbReference type="NCBI Taxonomy" id="1748367"/>
    <lineage>
        <taxon>Bacteria</taxon>
        <taxon>Bacillati</taxon>
        <taxon>Actinomycetota</taxon>
        <taxon>Actinomycetes</taxon>
        <taxon>Nakamurellales</taxon>
        <taxon>Nakamurellaceae</taxon>
        <taxon>Nakamurella</taxon>
    </lineage>
</organism>
<protein>
    <submittedName>
        <fullName evidence="1">Uncharacterized protein</fullName>
    </submittedName>
</protein>
<comment type="caution">
    <text evidence="1">The sequence shown here is derived from an EMBL/GenBank/DDBJ whole genome shotgun (WGS) entry which is preliminary data.</text>
</comment>
<proteinExistence type="predicted"/>
<evidence type="ECO:0000313" key="1">
    <source>
        <dbReference type="EMBL" id="GGM17296.1"/>
    </source>
</evidence>
<reference evidence="1" key="1">
    <citation type="journal article" date="2014" name="Int. J. Syst. Evol. Microbiol.">
        <title>Complete genome sequence of Corynebacterium casei LMG S-19264T (=DSM 44701T), isolated from a smear-ripened cheese.</title>
        <authorList>
            <consortium name="US DOE Joint Genome Institute (JGI-PGF)"/>
            <person name="Walter F."/>
            <person name="Albersmeier A."/>
            <person name="Kalinowski J."/>
            <person name="Ruckert C."/>
        </authorList>
    </citation>
    <scope>NUCLEOTIDE SEQUENCE</scope>
    <source>
        <strain evidence="1">CGMCC 4.7308</strain>
    </source>
</reference>
<accession>A0A917TBB6</accession>